<dbReference type="SUPFAM" id="SSF55729">
    <property type="entry name" value="Acyl-CoA N-acyltransferases (Nat)"/>
    <property type="match status" value="1"/>
</dbReference>
<dbReference type="PANTHER" id="PTHR30098">
    <property type="entry name" value="LEUCYL/PHENYLALANYL-TRNA--PROTEIN TRANSFERASE"/>
    <property type="match status" value="1"/>
</dbReference>
<dbReference type="OrthoDB" id="9790282at2"/>
<name>A0A2W7TRK8_9BACT</name>
<comment type="catalytic activity">
    <reaction evidence="4">
        <text>N-terminal L-lysyl-[protein] + L-leucyl-tRNA(Leu) = N-terminal L-leucyl-L-lysyl-[protein] + tRNA(Leu) + H(+)</text>
        <dbReference type="Rhea" id="RHEA:12340"/>
        <dbReference type="Rhea" id="RHEA-COMP:9613"/>
        <dbReference type="Rhea" id="RHEA-COMP:9622"/>
        <dbReference type="Rhea" id="RHEA-COMP:12670"/>
        <dbReference type="Rhea" id="RHEA-COMP:12671"/>
        <dbReference type="ChEBI" id="CHEBI:15378"/>
        <dbReference type="ChEBI" id="CHEBI:65249"/>
        <dbReference type="ChEBI" id="CHEBI:78442"/>
        <dbReference type="ChEBI" id="CHEBI:78494"/>
        <dbReference type="ChEBI" id="CHEBI:133043"/>
        <dbReference type="EC" id="2.3.2.6"/>
    </reaction>
</comment>
<dbReference type="GO" id="GO:0005737">
    <property type="term" value="C:cytoplasm"/>
    <property type="evidence" value="ECO:0007669"/>
    <property type="project" value="UniProtKB-SubCell"/>
</dbReference>
<keyword evidence="3 4" id="KW-0012">Acyltransferase</keyword>
<dbReference type="NCBIfam" id="TIGR00667">
    <property type="entry name" value="aat"/>
    <property type="match status" value="1"/>
</dbReference>
<keyword evidence="6" id="KW-1185">Reference proteome</keyword>
<keyword evidence="2 4" id="KW-0808">Transferase</keyword>
<evidence type="ECO:0000256" key="1">
    <source>
        <dbReference type="ARBA" id="ARBA00022490"/>
    </source>
</evidence>
<comment type="catalytic activity">
    <reaction evidence="4">
        <text>N-terminal L-arginyl-[protein] + L-leucyl-tRNA(Leu) = N-terminal L-leucyl-L-arginyl-[protein] + tRNA(Leu) + H(+)</text>
        <dbReference type="Rhea" id="RHEA:50416"/>
        <dbReference type="Rhea" id="RHEA-COMP:9613"/>
        <dbReference type="Rhea" id="RHEA-COMP:9622"/>
        <dbReference type="Rhea" id="RHEA-COMP:12672"/>
        <dbReference type="Rhea" id="RHEA-COMP:12673"/>
        <dbReference type="ChEBI" id="CHEBI:15378"/>
        <dbReference type="ChEBI" id="CHEBI:64719"/>
        <dbReference type="ChEBI" id="CHEBI:78442"/>
        <dbReference type="ChEBI" id="CHEBI:78494"/>
        <dbReference type="ChEBI" id="CHEBI:133044"/>
        <dbReference type="EC" id="2.3.2.6"/>
    </reaction>
</comment>
<dbReference type="RefSeq" id="WP_111293203.1">
    <property type="nucleotide sequence ID" value="NZ_QKZV01000001.1"/>
</dbReference>
<dbReference type="PANTHER" id="PTHR30098:SF2">
    <property type="entry name" value="LEUCYL_PHENYLALANYL-TRNA--PROTEIN TRANSFERASE"/>
    <property type="match status" value="1"/>
</dbReference>
<dbReference type="Proteomes" id="UP000249720">
    <property type="component" value="Unassembled WGS sequence"/>
</dbReference>
<evidence type="ECO:0000256" key="2">
    <source>
        <dbReference type="ARBA" id="ARBA00022679"/>
    </source>
</evidence>
<comment type="caution">
    <text evidence="5">The sequence shown here is derived from an EMBL/GenBank/DDBJ whole genome shotgun (WGS) entry which is preliminary data.</text>
</comment>
<dbReference type="AlphaFoldDB" id="A0A2W7TRK8"/>
<dbReference type="Gene3D" id="3.40.630.70">
    <property type="entry name" value="Leucyl/phenylalanyl-tRNA-protein transferase, C-terminal domain"/>
    <property type="match status" value="1"/>
</dbReference>
<evidence type="ECO:0000256" key="4">
    <source>
        <dbReference type="HAMAP-Rule" id="MF_00688"/>
    </source>
</evidence>
<dbReference type="Pfam" id="PF03588">
    <property type="entry name" value="Leu_Phe_trans"/>
    <property type="match status" value="1"/>
</dbReference>
<accession>A0A2W7TRK8</accession>
<evidence type="ECO:0000313" key="5">
    <source>
        <dbReference type="EMBL" id="PZX65742.1"/>
    </source>
</evidence>
<dbReference type="GO" id="GO:0030163">
    <property type="term" value="P:protein catabolic process"/>
    <property type="evidence" value="ECO:0007669"/>
    <property type="project" value="UniProtKB-UniRule"/>
</dbReference>
<proteinExistence type="inferred from homology"/>
<dbReference type="GO" id="GO:0008914">
    <property type="term" value="F:leucyl-tRNA--protein transferase activity"/>
    <property type="evidence" value="ECO:0007669"/>
    <property type="project" value="UniProtKB-UniRule"/>
</dbReference>
<dbReference type="EC" id="2.3.2.6" evidence="4"/>
<dbReference type="HAMAP" id="MF_00688">
    <property type="entry name" value="Leu_Phe_trans"/>
    <property type="match status" value="1"/>
</dbReference>
<sequence length="215" mass="24822">MPLFQLNHTLWFPPVTESLEDGLLAIGGDLSVKRLLEAYKRGIFPWYEGNTPLWWCPDPRFVLFPNELKVSKSMQALIRKNVFQFSINKNFKSVIHYCKTSPRKGQHGTWITDEMEQAYIQMHTNGYAISAETYLNDELVGGLYGIRLGGIFFGESMFSKVSNASKFAFIQLVEYLQKEGVVLIDCQVYTEHLERLGARFIDRESFINTLKNYVN</sequence>
<organism evidence="5 6">
    <name type="scientific">Hydrotalea sandarakina</name>
    <dbReference type="NCBI Taxonomy" id="1004304"/>
    <lineage>
        <taxon>Bacteria</taxon>
        <taxon>Pseudomonadati</taxon>
        <taxon>Bacteroidota</taxon>
        <taxon>Chitinophagia</taxon>
        <taxon>Chitinophagales</taxon>
        <taxon>Chitinophagaceae</taxon>
        <taxon>Hydrotalea</taxon>
    </lineage>
</organism>
<dbReference type="InterPro" id="IPR004616">
    <property type="entry name" value="Leu/Phe-tRNA_Trfase"/>
</dbReference>
<reference evidence="5 6" key="1">
    <citation type="submission" date="2018-06" db="EMBL/GenBank/DDBJ databases">
        <title>Genomic Encyclopedia of Archaeal and Bacterial Type Strains, Phase II (KMG-II): from individual species to whole genera.</title>
        <authorList>
            <person name="Goeker M."/>
        </authorList>
    </citation>
    <scope>NUCLEOTIDE SEQUENCE [LARGE SCALE GENOMIC DNA]</scope>
    <source>
        <strain evidence="5 6">DSM 23241</strain>
    </source>
</reference>
<dbReference type="Gene3D" id="3.30.70.3550">
    <property type="entry name" value="Leucyl/phenylalanyl-tRNA-protein transferase, N-terminal domain"/>
    <property type="match status" value="1"/>
</dbReference>
<comment type="function">
    <text evidence="4">Functions in the N-end rule pathway of protein degradation where it conjugates Leu, Phe and, less efficiently, Met from aminoacyl-tRNAs to the N-termini of proteins containing an N-terminal arginine or lysine.</text>
</comment>
<comment type="similarity">
    <text evidence="4">Belongs to the L/F-transferase family.</text>
</comment>
<dbReference type="InterPro" id="IPR016181">
    <property type="entry name" value="Acyl_CoA_acyltransferase"/>
</dbReference>
<dbReference type="InterPro" id="IPR042221">
    <property type="entry name" value="Leu/Phe-tRNA_Trfase_N"/>
</dbReference>
<comment type="catalytic activity">
    <reaction evidence="4">
        <text>L-phenylalanyl-tRNA(Phe) + an N-terminal L-alpha-aminoacyl-[protein] = an N-terminal L-phenylalanyl-L-alpha-aminoacyl-[protein] + tRNA(Phe)</text>
        <dbReference type="Rhea" id="RHEA:43632"/>
        <dbReference type="Rhea" id="RHEA-COMP:9668"/>
        <dbReference type="Rhea" id="RHEA-COMP:9699"/>
        <dbReference type="Rhea" id="RHEA-COMP:10636"/>
        <dbReference type="Rhea" id="RHEA-COMP:10637"/>
        <dbReference type="ChEBI" id="CHEBI:78442"/>
        <dbReference type="ChEBI" id="CHEBI:78531"/>
        <dbReference type="ChEBI" id="CHEBI:78597"/>
        <dbReference type="ChEBI" id="CHEBI:83561"/>
        <dbReference type="EC" id="2.3.2.6"/>
    </reaction>
</comment>
<protein>
    <recommendedName>
        <fullName evidence="4">Leucyl/phenylalanyl-tRNA--protein transferase</fullName>
        <ecNumber evidence="4">2.3.2.6</ecNumber>
    </recommendedName>
    <alternativeName>
        <fullName evidence="4">L/F-transferase</fullName>
    </alternativeName>
    <alternativeName>
        <fullName evidence="4">Leucyltransferase</fullName>
    </alternativeName>
    <alternativeName>
        <fullName evidence="4">Phenyalanyltransferase</fullName>
    </alternativeName>
</protein>
<evidence type="ECO:0000256" key="3">
    <source>
        <dbReference type="ARBA" id="ARBA00023315"/>
    </source>
</evidence>
<comment type="subcellular location">
    <subcellularLocation>
        <location evidence="4">Cytoplasm</location>
    </subcellularLocation>
</comment>
<gene>
    <name evidence="4" type="primary">aat</name>
    <name evidence="5" type="ORF">LX80_00234</name>
</gene>
<keyword evidence="1 4" id="KW-0963">Cytoplasm</keyword>
<dbReference type="EMBL" id="QKZV01000001">
    <property type="protein sequence ID" value="PZX65742.1"/>
    <property type="molecule type" value="Genomic_DNA"/>
</dbReference>
<dbReference type="InterPro" id="IPR042203">
    <property type="entry name" value="Leu/Phe-tRNA_Trfase_C"/>
</dbReference>
<evidence type="ECO:0000313" key="6">
    <source>
        <dbReference type="Proteomes" id="UP000249720"/>
    </source>
</evidence>